<organism evidence="2">
    <name type="scientific">bacterium 19PA01SH03</name>
    <dbReference type="NCBI Taxonomy" id="2920705"/>
    <lineage>
        <taxon>Bacteria</taxon>
    </lineage>
</organism>
<accession>A0AAU6SQS4</accession>
<dbReference type="SUPFAM" id="SSF143422">
    <property type="entry name" value="Transposase IS200-like"/>
    <property type="match status" value="1"/>
</dbReference>
<dbReference type="InterPro" id="IPR002686">
    <property type="entry name" value="Transposase_17"/>
</dbReference>
<dbReference type="AlphaFoldDB" id="A0AAU6SQS4"/>
<gene>
    <name evidence="2" type="ORF">MRN70_05820</name>
</gene>
<proteinExistence type="predicted"/>
<dbReference type="Gene3D" id="3.30.70.1290">
    <property type="entry name" value="Transposase IS200-like"/>
    <property type="match status" value="1"/>
</dbReference>
<protein>
    <submittedName>
        <fullName evidence="2">Transposase</fullName>
    </submittedName>
</protein>
<dbReference type="InterPro" id="IPR036515">
    <property type="entry name" value="Transposase_17_sf"/>
</dbReference>
<dbReference type="GO" id="GO:0003677">
    <property type="term" value="F:DNA binding"/>
    <property type="evidence" value="ECO:0007669"/>
    <property type="project" value="InterPro"/>
</dbReference>
<sequence>MEDTTLTTARQQLVSTDVTSYYHCISRCVRRSFLCGKDTLTNRCYEHRREWIEQKIYSLTNVYCIDICAYAIMSNHYHLVVNINQDKVLNLTHHQVVDRWSQVHKLPVLIQRWQNKQLTSLAEQTCCIELIEVWRERLSSLSWFMKELNYDIACKANREDNCTGHFWESRFKSQALLDEKALAAAMAYVDLNPIRTGIADTPETSKFTSIKARIDALNKNLVTAPCLHPFIGNPTNELREGIPFRLMDYLELVDWTARQYRDGKASMSDKMPNILSRLSFNTRDWLKICTSLEKSRATAIGTRPQAAIAKVVFKKQKMHLYLLE</sequence>
<dbReference type="GO" id="GO:0004803">
    <property type="term" value="F:transposase activity"/>
    <property type="evidence" value="ECO:0007669"/>
    <property type="project" value="InterPro"/>
</dbReference>
<dbReference type="GO" id="GO:0006313">
    <property type="term" value="P:DNA transposition"/>
    <property type="evidence" value="ECO:0007669"/>
    <property type="project" value="InterPro"/>
</dbReference>
<dbReference type="PANTHER" id="PTHR34322">
    <property type="entry name" value="TRANSPOSASE, Y1_TNP DOMAIN-CONTAINING"/>
    <property type="match status" value="1"/>
</dbReference>
<name>A0AAU6SQS4_UNCXX</name>
<evidence type="ECO:0000313" key="2">
    <source>
        <dbReference type="EMBL" id="XAG22323.1"/>
    </source>
</evidence>
<dbReference type="SMART" id="SM01321">
    <property type="entry name" value="Y1_Tnp"/>
    <property type="match status" value="1"/>
</dbReference>
<feature type="domain" description="Transposase IS200-like" evidence="1">
    <location>
        <begin position="18"/>
        <end position="192"/>
    </location>
</feature>
<reference evidence="2" key="1">
    <citation type="submission" date="2022-03" db="EMBL/GenBank/DDBJ databases">
        <title>Sea Food Isolates.</title>
        <authorList>
            <person name="Li c."/>
        </authorList>
    </citation>
    <scope>NUCLEOTIDE SEQUENCE</scope>
    <source>
        <strain evidence="2">19PA01SH03</strain>
    </source>
</reference>
<dbReference type="PANTHER" id="PTHR34322:SF2">
    <property type="entry name" value="TRANSPOSASE IS200-LIKE DOMAIN-CONTAINING PROTEIN"/>
    <property type="match status" value="1"/>
</dbReference>
<dbReference type="EMBL" id="CP095338">
    <property type="protein sequence ID" value="XAG22323.1"/>
    <property type="molecule type" value="Genomic_DNA"/>
</dbReference>
<evidence type="ECO:0000259" key="1">
    <source>
        <dbReference type="SMART" id="SM01321"/>
    </source>
</evidence>